<evidence type="ECO:0000259" key="3">
    <source>
        <dbReference type="Pfam" id="PF13458"/>
    </source>
</evidence>
<dbReference type="CDD" id="cd06358">
    <property type="entry name" value="PBP1_NHase"/>
    <property type="match status" value="1"/>
</dbReference>
<organism evidence="4 5">
    <name type="scientific">Nocardia uniformis</name>
    <dbReference type="NCBI Taxonomy" id="53432"/>
    <lineage>
        <taxon>Bacteria</taxon>
        <taxon>Bacillati</taxon>
        <taxon>Actinomycetota</taxon>
        <taxon>Actinomycetes</taxon>
        <taxon>Mycobacteriales</taxon>
        <taxon>Nocardiaceae</taxon>
        <taxon>Nocardia</taxon>
    </lineage>
</organism>
<comment type="similarity">
    <text evidence="1">Belongs to the leucine-binding protein family.</text>
</comment>
<evidence type="ECO:0000313" key="5">
    <source>
        <dbReference type="Proteomes" id="UP000586827"/>
    </source>
</evidence>
<gene>
    <name evidence="4" type="ORF">HLB23_38105</name>
</gene>
<dbReference type="Proteomes" id="UP000586827">
    <property type="component" value="Unassembled WGS sequence"/>
</dbReference>
<dbReference type="InterPro" id="IPR028082">
    <property type="entry name" value="Peripla_BP_I"/>
</dbReference>
<dbReference type="Pfam" id="PF13458">
    <property type="entry name" value="Peripla_BP_6"/>
    <property type="match status" value="1"/>
</dbReference>
<dbReference type="AlphaFoldDB" id="A0A849CAP2"/>
<dbReference type="Gene3D" id="3.40.50.2300">
    <property type="match status" value="2"/>
</dbReference>
<dbReference type="PANTHER" id="PTHR47628">
    <property type="match status" value="1"/>
</dbReference>
<accession>A0A849CAP2</accession>
<evidence type="ECO:0000256" key="2">
    <source>
        <dbReference type="ARBA" id="ARBA00022729"/>
    </source>
</evidence>
<name>A0A849CAP2_9NOCA</name>
<dbReference type="PANTHER" id="PTHR47628:SF1">
    <property type="entry name" value="ALIPHATIC AMIDASE EXPRESSION-REGULATING PROTEIN"/>
    <property type="match status" value="1"/>
</dbReference>
<dbReference type="SUPFAM" id="SSF53822">
    <property type="entry name" value="Periplasmic binding protein-like I"/>
    <property type="match status" value="1"/>
</dbReference>
<dbReference type="InterPro" id="IPR028081">
    <property type="entry name" value="Leu-bd"/>
</dbReference>
<reference evidence="4 5" key="1">
    <citation type="submission" date="2020-05" db="EMBL/GenBank/DDBJ databases">
        <title>MicrobeNet Type strains.</title>
        <authorList>
            <person name="Nicholson A.C."/>
        </authorList>
    </citation>
    <scope>NUCLEOTIDE SEQUENCE [LARGE SCALE GENOMIC DNA]</scope>
    <source>
        <strain evidence="4 5">JCM 3224</strain>
    </source>
</reference>
<comment type="caution">
    <text evidence="4">The sequence shown here is derived from an EMBL/GenBank/DDBJ whole genome shotgun (WGS) entry which is preliminary data.</text>
</comment>
<evidence type="ECO:0000256" key="1">
    <source>
        <dbReference type="ARBA" id="ARBA00010062"/>
    </source>
</evidence>
<dbReference type="EMBL" id="JABELX010000024">
    <property type="protein sequence ID" value="NNH75602.1"/>
    <property type="molecule type" value="Genomic_DNA"/>
</dbReference>
<keyword evidence="5" id="KW-1185">Reference proteome</keyword>
<dbReference type="RefSeq" id="WP_067519884.1">
    <property type="nucleotide sequence ID" value="NZ_JABELX010000024.1"/>
</dbReference>
<protein>
    <submittedName>
        <fullName evidence="4">Substrate-binding domain-containing protein</fullName>
    </submittedName>
</protein>
<feature type="domain" description="Leucine-binding protein" evidence="3">
    <location>
        <begin position="12"/>
        <end position="355"/>
    </location>
</feature>
<evidence type="ECO:0000313" key="4">
    <source>
        <dbReference type="EMBL" id="NNH75602.1"/>
    </source>
</evidence>
<keyword evidence="2" id="KW-0732">Signal</keyword>
<proteinExistence type="inferred from homology"/>
<sequence>MVPFGENPDHSIEILNIVPHQGPGGIFAPSCEAAISLAVEEINGGSGILGRETRATHIDGGREPEEVAREVEALLATGMVHAVTGWHTSAVRHAVARVTARRVPYLFATDHEGFDAAPPGLFMVGADPSRQILPALRWLRREFGARRWAIIGNDYSWPRRTAEAVRAELGGHISHQRDEPGEPPVPLQVFLPLGTEDFTDFLADPRLDRADGVIVLLVGADVARFNRQFARVGRDQRQLRLSPAVDQNVLLSGGAQANRNLYVPSSFFVTAPESADRLARYRRLHGEFAPALTNFSNTEYEAIHTLRAMAEAAGSLDVSSVHEAVHDGRVLETPAGERRFAGQQVVLPGYIAAVDGVDFEILDRIC</sequence>